<dbReference type="SUPFAM" id="SSF56300">
    <property type="entry name" value="Metallo-dependent phosphatases"/>
    <property type="match status" value="1"/>
</dbReference>
<name>A0A067BXH0_SAPPC</name>
<keyword evidence="1" id="KW-0472">Membrane</keyword>
<evidence type="ECO:0000313" key="3">
    <source>
        <dbReference type="Proteomes" id="UP000030745"/>
    </source>
</evidence>
<dbReference type="AlphaFoldDB" id="A0A067BXH0"/>
<keyword evidence="1" id="KW-0812">Transmembrane</keyword>
<evidence type="ECO:0000256" key="1">
    <source>
        <dbReference type="SAM" id="Phobius"/>
    </source>
</evidence>
<keyword evidence="1" id="KW-1133">Transmembrane helix</keyword>
<proteinExistence type="predicted"/>
<dbReference type="EMBL" id="KK583377">
    <property type="protein sequence ID" value="KDO19021.1"/>
    <property type="molecule type" value="Genomic_DNA"/>
</dbReference>
<protein>
    <recommendedName>
        <fullName evidence="4">Calcineurin-like phosphoesterase domain-containing protein</fullName>
    </recommendedName>
</protein>
<evidence type="ECO:0000313" key="2">
    <source>
        <dbReference type="EMBL" id="KDO19021.1"/>
    </source>
</evidence>
<gene>
    <name evidence="2" type="ORF">SPRG_14858</name>
</gene>
<dbReference type="RefSeq" id="XP_012210276.1">
    <property type="nucleotide sequence ID" value="XM_012354886.1"/>
</dbReference>
<dbReference type="CDD" id="cd07379">
    <property type="entry name" value="MPP_239FB"/>
    <property type="match status" value="1"/>
</dbReference>
<dbReference type="OMA" id="DTHEQLH"/>
<keyword evidence="3" id="KW-1185">Reference proteome</keyword>
<evidence type="ECO:0008006" key="4">
    <source>
        <dbReference type="Google" id="ProtNLM"/>
    </source>
</evidence>
<dbReference type="OrthoDB" id="630188at2759"/>
<dbReference type="GeneID" id="24136642"/>
<dbReference type="InterPro" id="IPR051693">
    <property type="entry name" value="UPF0046_metallophosphoest"/>
</dbReference>
<reference evidence="2 3" key="1">
    <citation type="journal article" date="2013" name="PLoS Genet.">
        <title>Distinctive expansion of potential virulence genes in the genome of the oomycete fish pathogen Saprolegnia parasitica.</title>
        <authorList>
            <person name="Jiang R.H."/>
            <person name="de Bruijn I."/>
            <person name="Haas B.J."/>
            <person name="Belmonte R."/>
            <person name="Lobach L."/>
            <person name="Christie J."/>
            <person name="van den Ackerveken G."/>
            <person name="Bottin A."/>
            <person name="Bulone V."/>
            <person name="Diaz-Moreno S.M."/>
            <person name="Dumas B."/>
            <person name="Fan L."/>
            <person name="Gaulin E."/>
            <person name="Govers F."/>
            <person name="Grenville-Briggs L.J."/>
            <person name="Horner N.R."/>
            <person name="Levin J.Z."/>
            <person name="Mammella M."/>
            <person name="Meijer H.J."/>
            <person name="Morris P."/>
            <person name="Nusbaum C."/>
            <person name="Oome S."/>
            <person name="Phillips A.J."/>
            <person name="van Rooyen D."/>
            <person name="Rzeszutek E."/>
            <person name="Saraiva M."/>
            <person name="Secombes C.J."/>
            <person name="Seidl M.F."/>
            <person name="Snel B."/>
            <person name="Stassen J.H."/>
            <person name="Sykes S."/>
            <person name="Tripathy S."/>
            <person name="van den Berg H."/>
            <person name="Vega-Arreguin J.C."/>
            <person name="Wawra S."/>
            <person name="Young S.K."/>
            <person name="Zeng Q."/>
            <person name="Dieguez-Uribeondo J."/>
            <person name="Russ C."/>
            <person name="Tyler B.M."/>
            <person name="van West P."/>
        </authorList>
    </citation>
    <scope>NUCLEOTIDE SEQUENCE [LARGE SCALE GENOMIC DNA]</scope>
    <source>
        <strain evidence="2 3">CBS 223.65</strain>
    </source>
</reference>
<dbReference type="PANTHER" id="PTHR12905">
    <property type="entry name" value="METALLOPHOSPHOESTERASE"/>
    <property type="match status" value="1"/>
</dbReference>
<feature type="transmembrane region" description="Helical" evidence="1">
    <location>
        <begin position="41"/>
        <end position="64"/>
    </location>
</feature>
<dbReference type="Gene3D" id="3.60.21.10">
    <property type="match status" value="1"/>
</dbReference>
<dbReference type="KEGG" id="spar:SPRG_14858"/>
<organism evidence="2 3">
    <name type="scientific">Saprolegnia parasitica (strain CBS 223.65)</name>
    <dbReference type="NCBI Taxonomy" id="695850"/>
    <lineage>
        <taxon>Eukaryota</taxon>
        <taxon>Sar</taxon>
        <taxon>Stramenopiles</taxon>
        <taxon>Oomycota</taxon>
        <taxon>Saprolegniomycetes</taxon>
        <taxon>Saprolegniales</taxon>
        <taxon>Saprolegniaceae</taxon>
        <taxon>Saprolegnia</taxon>
    </lineage>
</organism>
<dbReference type="VEuPathDB" id="FungiDB:SPRG_14858"/>
<dbReference type="PANTHER" id="PTHR12905:SF0">
    <property type="entry name" value="CALCINEURIN-LIKE PHOSPHOESTERASE DOMAIN-CONTAINING PROTEIN"/>
    <property type="match status" value="1"/>
</dbReference>
<sequence length="287" mass="30945">MDRIVLAPILRLLAVQGGVIPPVPLFMGLSSAILATMLAMAYSLSHVSTPLAIVSFGFGGLLFWRKLVRACGLHARRESYLLAMPQQPDAVRIVCIANTHGKHAFVDVPLGDVLVVAGGCTKSGRHDEAEAFNAWLSGLPHAHKVVVPGEHERSLDLTILLPSATVLLDESLTIESIHLFGASSKSLEWRDVPRSTDILVTPMPPLGILDTTFTGHHVGHEELLKAVLSTLRPTFHVFGMAQASYGHKTLGATTFVNAAICTALEQPTNAPMVFDCIRKHHPVVKSE</sequence>
<dbReference type="InterPro" id="IPR029052">
    <property type="entry name" value="Metallo-depent_PP-like"/>
</dbReference>
<accession>A0A067BXH0</accession>
<dbReference type="Proteomes" id="UP000030745">
    <property type="component" value="Unassembled WGS sequence"/>
</dbReference>